<dbReference type="Proteomes" id="UP000317155">
    <property type="component" value="Unassembled WGS sequence"/>
</dbReference>
<dbReference type="InterPro" id="IPR018392">
    <property type="entry name" value="LysM"/>
</dbReference>
<dbReference type="EMBL" id="VJVV01000003">
    <property type="protein sequence ID" value="TRO82663.1"/>
    <property type="molecule type" value="Genomic_DNA"/>
</dbReference>
<protein>
    <submittedName>
        <fullName evidence="2">LysM peptidoglycan-binding domain-containing protein</fullName>
    </submittedName>
</protein>
<dbReference type="AlphaFoldDB" id="A0A550JHK9"/>
<dbReference type="InterPro" id="IPR045361">
    <property type="entry name" value="CIS_tube_prot_N"/>
</dbReference>
<evidence type="ECO:0000313" key="2">
    <source>
        <dbReference type="EMBL" id="TRO82663.1"/>
    </source>
</evidence>
<dbReference type="Pfam" id="PF01476">
    <property type="entry name" value="LysM"/>
    <property type="match status" value="1"/>
</dbReference>
<sequence>MKLEKANISVVIGGGGAVEVLFNPNEYRLSGSNQFAEVAIPGLPSPPLQFVKGNSRTLTMQLFFDTFEKGSDVREHTRKVTRLLDIDPELHAPPVVLFTWGDLNFMGVLERAEQRFTLFYASGIPARATVDVTFKEFTEGTEQAGKNRSATFDKRRTVRRGDTLSGIAGREYGDPGNWRPIALVNGIDDPLTLYPGQVLVIPAIE</sequence>
<dbReference type="Gene3D" id="3.10.350.10">
    <property type="entry name" value="LysM domain"/>
    <property type="match status" value="1"/>
</dbReference>
<dbReference type="RefSeq" id="WP_092056868.1">
    <property type="nucleotide sequence ID" value="NZ_FOJJ01000023.1"/>
</dbReference>
<name>A0A550JHK9_9BACT</name>
<dbReference type="SMART" id="SM00257">
    <property type="entry name" value="LysM"/>
    <property type="match status" value="1"/>
</dbReference>
<reference evidence="2 3" key="1">
    <citation type="submission" date="2019-07" db="EMBL/GenBank/DDBJ databases">
        <title>Insights of Desulfuromonas acetexigens electromicrobiology.</title>
        <authorList>
            <person name="Katuri K."/>
            <person name="Sapireddy V."/>
            <person name="Shaw D.R."/>
            <person name="Saikaly P."/>
        </authorList>
    </citation>
    <scope>NUCLEOTIDE SEQUENCE [LARGE SCALE GENOMIC DNA]</scope>
    <source>
        <strain evidence="2 3">2873</strain>
    </source>
</reference>
<dbReference type="Pfam" id="PF19266">
    <property type="entry name" value="CIS_tube"/>
    <property type="match status" value="1"/>
</dbReference>
<dbReference type="SUPFAM" id="SSF54106">
    <property type="entry name" value="LysM domain"/>
    <property type="match status" value="1"/>
</dbReference>
<feature type="domain" description="LysM" evidence="1">
    <location>
        <begin position="154"/>
        <end position="201"/>
    </location>
</feature>
<dbReference type="InterPro" id="IPR036779">
    <property type="entry name" value="LysM_dom_sf"/>
</dbReference>
<organism evidence="2 3">
    <name type="scientific">Trichloromonas acetexigens</name>
    <dbReference type="NCBI Taxonomy" id="38815"/>
    <lineage>
        <taxon>Bacteria</taxon>
        <taxon>Pseudomonadati</taxon>
        <taxon>Thermodesulfobacteriota</taxon>
        <taxon>Desulfuromonadia</taxon>
        <taxon>Desulfuromonadales</taxon>
        <taxon>Trichloromonadaceae</taxon>
        <taxon>Trichloromonas</taxon>
    </lineage>
</organism>
<proteinExistence type="predicted"/>
<gene>
    <name evidence="2" type="ORF">FL622_05620</name>
</gene>
<dbReference type="OrthoDB" id="9809850at2"/>
<dbReference type="PANTHER" id="PTHR34700:SF4">
    <property type="entry name" value="PHAGE-LIKE ELEMENT PBSX PROTEIN XKDP"/>
    <property type="match status" value="1"/>
</dbReference>
<accession>A0A550JHK9</accession>
<dbReference type="CDD" id="cd00118">
    <property type="entry name" value="LysM"/>
    <property type="match status" value="1"/>
</dbReference>
<dbReference type="PROSITE" id="PS51782">
    <property type="entry name" value="LYSM"/>
    <property type="match status" value="1"/>
</dbReference>
<dbReference type="InterPro" id="IPR052196">
    <property type="entry name" value="Bact_Kbp"/>
</dbReference>
<keyword evidence="3" id="KW-1185">Reference proteome</keyword>
<evidence type="ECO:0000313" key="3">
    <source>
        <dbReference type="Proteomes" id="UP000317155"/>
    </source>
</evidence>
<evidence type="ECO:0000259" key="1">
    <source>
        <dbReference type="PROSITE" id="PS51782"/>
    </source>
</evidence>
<comment type="caution">
    <text evidence="2">The sequence shown here is derived from an EMBL/GenBank/DDBJ whole genome shotgun (WGS) entry which is preliminary data.</text>
</comment>
<dbReference type="PANTHER" id="PTHR34700">
    <property type="entry name" value="POTASSIUM BINDING PROTEIN KBP"/>
    <property type="match status" value="1"/>
</dbReference>